<evidence type="ECO:0000313" key="2">
    <source>
        <dbReference type="EMBL" id="KAK3361335.1"/>
    </source>
</evidence>
<protein>
    <submittedName>
        <fullName evidence="2">Uncharacterized protein</fullName>
    </submittedName>
</protein>
<evidence type="ECO:0000256" key="1">
    <source>
        <dbReference type="SAM" id="MobiDB-lite"/>
    </source>
</evidence>
<dbReference type="Proteomes" id="UP001287356">
    <property type="component" value="Unassembled WGS sequence"/>
</dbReference>
<organism evidence="2 3">
    <name type="scientific">Lasiosphaeria ovina</name>
    <dbReference type="NCBI Taxonomy" id="92902"/>
    <lineage>
        <taxon>Eukaryota</taxon>
        <taxon>Fungi</taxon>
        <taxon>Dikarya</taxon>
        <taxon>Ascomycota</taxon>
        <taxon>Pezizomycotina</taxon>
        <taxon>Sordariomycetes</taxon>
        <taxon>Sordariomycetidae</taxon>
        <taxon>Sordariales</taxon>
        <taxon>Lasiosphaeriaceae</taxon>
        <taxon>Lasiosphaeria</taxon>
    </lineage>
</organism>
<dbReference type="EMBL" id="JAULSN010000012">
    <property type="protein sequence ID" value="KAK3361335.1"/>
    <property type="molecule type" value="Genomic_DNA"/>
</dbReference>
<name>A0AAE0JTL4_9PEZI</name>
<proteinExistence type="predicted"/>
<evidence type="ECO:0000313" key="3">
    <source>
        <dbReference type="Proteomes" id="UP001287356"/>
    </source>
</evidence>
<sequence length="356" mass="37260">MDKAANRNGNGRGSRRTQWAAVAAAPAGAYSDAAAAMAVVPGPAWPGTASVGRGVPASSWARVASGVLGGPPPPPARVIDVAVAARGGGRGAGDARVGAGRGAGAGNARGGGHRGGGRGGRNTAGAYRPMNQATDGPRPLTAEEVALREERGVPKNYRGSVKERKVPVPADVNCAVWIPGLPFGTTIKDVFNALRKNYPMGRVANVSLMPGATERLSPGVRIVFFKHAPALALHTLGNGPAGFHVNGKRVKEVLWDRIGALEQPEGRRGNFHTRVLYIDGPRDIANISNIRTLIEANIVYQTDKVGEYYAGDRGTVVWAFAKFSGQAQAAAMVLRKKYIDMPEVTVLYGEDDCGMI</sequence>
<accession>A0AAE0JTL4</accession>
<comment type="caution">
    <text evidence="2">The sequence shown here is derived from an EMBL/GenBank/DDBJ whole genome shotgun (WGS) entry which is preliminary data.</text>
</comment>
<keyword evidence="3" id="KW-1185">Reference proteome</keyword>
<dbReference type="AlphaFoldDB" id="A0AAE0JTL4"/>
<reference evidence="2" key="1">
    <citation type="journal article" date="2023" name="Mol. Phylogenet. Evol.">
        <title>Genome-scale phylogeny and comparative genomics of the fungal order Sordariales.</title>
        <authorList>
            <person name="Hensen N."/>
            <person name="Bonometti L."/>
            <person name="Westerberg I."/>
            <person name="Brannstrom I.O."/>
            <person name="Guillou S."/>
            <person name="Cros-Aarteil S."/>
            <person name="Calhoun S."/>
            <person name="Haridas S."/>
            <person name="Kuo A."/>
            <person name="Mondo S."/>
            <person name="Pangilinan J."/>
            <person name="Riley R."/>
            <person name="LaButti K."/>
            <person name="Andreopoulos B."/>
            <person name="Lipzen A."/>
            <person name="Chen C."/>
            <person name="Yan M."/>
            <person name="Daum C."/>
            <person name="Ng V."/>
            <person name="Clum A."/>
            <person name="Steindorff A."/>
            <person name="Ohm R.A."/>
            <person name="Martin F."/>
            <person name="Silar P."/>
            <person name="Natvig D.O."/>
            <person name="Lalanne C."/>
            <person name="Gautier V."/>
            <person name="Ament-Velasquez S.L."/>
            <person name="Kruys A."/>
            <person name="Hutchinson M.I."/>
            <person name="Powell A.J."/>
            <person name="Barry K."/>
            <person name="Miller A.N."/>
            <person name="Grigoriev I.V."/>
            <person name="Debuchy R."/>
            <person name="Gladieux P."/>
            <person name="Hiltunen Thoren M."/>
            <person name="Johannesson H."/>
        </authorList>
    </citation>
    <scope>NUCLEOTIDE SEQUENCE</scope>
    <source>
        <strain evidence="2">CBS 958.72</strain>
    </source>
</reference>
<gene>
    <name evidence="2" type="ORF">B0T24DRAFT_692324</name>
</gene>
<reference evidence="2" key="2">
    <citation type="submission" date="2023-06" db="EMBL/GenBank/DDBJ databases">
        <authorList>
            <consortium name="Lawrence Berkeley National Laboratory"/>
            <person name="Haridas S."/>
            <person name="Hensen N."/>
            <person name="Bonometti L."/>
            <person name="Westerberg I."/>
            <person name="Brannstrom I.O."/>
            <person name="Guillou S."/>
            <person name="Cros-Aarteil S."/>
            <person name="Calhoun S."/>
            <person name="Kuo A."/>
            <person name="Mondo S."/>
            <person name="Pangilinan J."/>
            <person name="Riley R."/>
            <person name="Labutti K."/>
            <person name="Andreopoulos B."/>
            <person name="Lipzen A."/>
            <person name="Chen C."/>
            <person name="Yanf M."/>
            <person name="Daum C."/>
            <person name="Ng V."/>
            <person name="Clum A."/>
            <person name="Steindorff A."/>
            <person name="Ohm R."/>
            <person name="Martin F."/>
            <person name="Silar P."/>
            <person name="Natvig D."/>
            <person name="Lalanne C."/>
            <person name="Gautier V."/>
            <person name="Ament-Velasquez S.L."/>
            <person name="Kruys A."/>
            <person name="Hutchinson M.I."/>
            <person name="Powell A.J."/>
            <person name="Barry K."/>
            <person name="Miller A.N."/>
            <person name="Grigoriev I.V."/>
            <person name="Debuchy R."/>
            <person name="Gladieux P."/>
            <person name="Thoren M.H."/>
            <person name="Johannesson H."/>
        </authorList>
    </citation>
    <scope>NUCLEOTIDE SEQUENCE</scope>
    <source>
        <strain evidence="2">CBS 958.72</strain>
    </source>
</reference>
<feature type="compositionally biased region" description="Gly residues" evidence="1">
    <location>
        <begin position="99"/>
        <end position="110"/>
    </location>
</feature>
<feature type="region of interest" description="Disordered" evidence="1">
    <location>
        <begin position="91"/>
        <end position="137"/>
    </location>
</feature>